<dbReference type="Pfam" id="PF11945">
    <property type="entry name" value="WASH_WAHD"/>
    <property type="match status" value="1"/>
</dbReference>
<gene>
    <name evidence="4" type="primary">Washc1</name>
    <name evidence="4" type="ORF">NPIL_502541</name>
</gene>
<dbReference type="GO" id="GO:0006887">
    <property type="term" value="P:exocytosis"/>
    <property type="evidence" value="ECO:0007669"/>
    <property type="project" value="TreeGrafter"/>
</dbReference>
<dbReference type="GO" id="GO:0055037">
    <property type="term" value="C:recycling endosome"/>
    <property type="evidence" value="ECO:0007669"/>
    <property type="project" value="TreeGrafter"/>
</dbReference>
<accession>A0A8X6TSL8</accession>
<keyword evidence="5" id="KW-1185">Reference proteome</keyword>
<dbReference type="GO" id="GO:0003779">
    <property type="term" value="F:actin binding"/>
    <property type="evidence" value="ECO:0007669"/>
    <property type="project" value="UniProtKB-KW"/>
</dbReference>
<dbReference type="GO" id="GO:0034314">
    <property type="term" value="P:Arp2/3 complex-mediated actin nucleation"/>
    <property type="evidence" value="ECO:0007669"/>
    <property type="project" value="InterPro"/>
</dbReference>
<evidence type="ECO:0000256" key="1">
    <source>
        <dbReference type="ARBA" id="ARBA00005602"/>
    </source>
</evidence>
<dbReference type="GO" id="GO:0043014">
    <property type="term" value="F:alpha-tubulin binding"/>
    <property type="evidence" value="ECO:0007669"/>
    <property type="project" value="InterPro"/>
</dbReference>
<evidence type="ECO:0000259" key="3">
    <source>
        <dbReference type="Pfam" id="PF11945"/>
    </source>
</evidence>
<dbReference type="PANTHER" id="PTHR23331:SF1">
    <property type="entry name" value="WASH COMPLEX SUBUNIT 1"/>
    <property type="match status" value="1"/>
</dbReference>
<dbReference type="GO" id="GO:0071203">
    <property type="term" value="C:WASH complex"/>
    <property type="evidence" value="ECO:0007669"/>
    <property type="project" value="InterPro"/>
</dbReference>
<dbReference type="InterPro" id="IPR021854">
    <property type="entry name" value="WASH1_WAHD"/>
</dbReference>
<reference evidence="4" key="1">
    <citation type="submission" date="2020-08" db="EMBL/GenBank/DDBJ databases">
        <title>Multicomponent nature underlies the extraordinary mechanical properties of spider dragline silk.</title>
        <authorList>
            <person name="Kono N."/>
            <person name="Nakamura H."/>
            <person name="Mori M."/>
            <person name="Yoshida Y."/>
            <person name="Ohtoshi R."/>
            <person name="Malay A.D."/>
            <person name="Moran D.A.P."/>
            <person name="Tomita M."/>
            <person name="Numata K."/>
            <person name="Arakawa K."/>
        </authorList>
    </citation>
    <scope>NUCLEOTIDE SEQUENCE</scope>
</reference>
<dbReference type="OrthoDB" id="307871at2759"/>
<protein>
    <submittedName>
        <fullName evidence="4">WASH complex subunit 1</fullName>
    </submittedName>
</protein>
<dbReference type="GO" id="GO:0042147">
    <property type="term" value="P:retrograde transport, endosome to Golgi"/>
    <property type="evidence" value="ECO:0007669"/>
    <property type="project" value="TreeGrafter"/>
</dbReference>
<dbReference type="Proteomes" id="UP000887013">
    <property type="component" value="Unassembled WGS sequence"/>
</dbReference>
<name>A0A8X6TSL8_NEPPI</name>
<organism evidence="4 5">
    <name type="scientific">Nephila pilipes</name>
    <name type="common">Giant wood spider</name>
    <name type="synonym">Nephila maculata</name>
    <dbReference type="NCBI Taxonomy" id="299642"/>
    <lineage>
        <taxon>Eukaryota</taxon>
        <taxon>Metazoa</taxon>
        <taxon>Ecdysozoa</taxon>
        <taxon>Arthropoda</taxon>
        <taxon>Chelicerata</taxon>
        <taxon>Arachnida</taxon>
        <taxon>Araneae</taxon>
        <taxon>Araneomorphae</taxon>
        <taxon>Entelegynae</taxon>
        <taxon>Araneoidea</taxon>
        <taxon>Nephilidae</taxon>
        <taxon>Nephila</taxon>
    </lineage>
</organism>
<dbReference type="GO" id="GO:0005829">
    <property type="term" value="C:cytosol"/>
    <property type="evidence" value="ECO:0007669"/>
    <property type="project" value="GOC"/>
</dbReference>
<comment type="caution">
    <text evidence="4">The sequence shown here is derived from an EMBL/GenBank/DDBJ whole genome shotgun (WGS) entry which is preliminary data.</text>
</comment>
<dbReference type="EMBL" id="BMAW01015326">
    <property type="protein sequence ID" value="GFT43035.1"/>
    <property type="molecule type" value="Genomic_DNA"/>
</dbReference>
<proteinExistence type="inferred from homology"/>
<dbReference type="GO" id="GO:0032456">
    <property type="term" value="P:endocytic recycling"/>
    <property type="evidence" value="ECO:0007669"/>
    <property type="project" value="TreeGrafter"/>
</dbReference>
<dbReference type="GO" id="GO:0005769">
    <property type="term" value="C:early endosome"/>
    <property type="evidence" value="ECO:0007669"/>
    <property type="project" value="InterPro"/>
</dbReference>
<sequence length="172" mass="19969">MQAYELQLIPPDLRREEAMIQIADSLDYMQKITDSIFKKILDRVSDYNKRLQSVCDRADIAQKKIDKIRGSSKATKVFSSCKYPGDENLDDYKILFTNDHGLKGKQTSSYHVKSKHVTPDERILKQKLQFYNVRVPERQREKNQMLEEGLGSLPKRLDSLSTLLLFNTSENP</sequence>
<evidence type="ECO:0000313" key="5">
    <source>
        <dbReference type="Proteomes" id="UP000887013"/>
    </source>
</evidence>
<evidence type="ECO:0000256" key="2">
    <source>
        <dbReference type="ARBA" id="ARBA00023203"/>
    </source>
</evidence>
<keyword evidence="2" id="KW-0009">Actin-binding</keyword>
<comment type="similarity">
    <text evidence="1">Belongs to the WASH1 family.</text>
</comment>
<dbReference type="PANTHER" id="PTHR23331">
    <property type="entry name" value="CXYORF1"/>
    <property type="match status" value="1"/>
</dbReference>
<feature type="domain" description="WASH1 WAHD" evidence="3">
    <location>
        <begin position="1"/>
        <end position="172"/>
    </location>
</feature>
<dbReference type="GO" id="GO:0043015">
    <property type="term" value="F:gamma-tubulin binding"/>
    <property type="evidence" value="ECO:0007669"/>
    <property type="project" value="TreeGrafter"/>
</dbReference>
<evidence type="ECO:0000313" key="4">
    <source>
        <dbReference type="EMBL" id="GFT43035.1"/>
    </source>
</evidence>
<dbReference type="InterPro" id="IPR028290">
    <property type="entry name" value="WASH1"/>
</dbReference>
<dbReference type="AlphaFoldDB" id="A0A8X6TSL8"/>